<name>A0ABR2L1K8_9EUKA</name>
<feature type="region of interest" description="Disordered" evidence="6">
    <location>
        <begin position="781"/>
        <end position="817"/>
    </location>
</feature>
<dbReference type="InterPro" id="IPR014001">
    <property type="entry name" value="Helicase_ATP-bd"/>
</dbReference>
<dbReference type="InterPro" id="IPR046931">
    <property type="entry name" value="HTH_61"/>
</dbReference>
<accession>A0ABR2L1K8</accession>
<comment type="catalytic activity">
    <reaction evidence="5">
        <text>ATP + H2O = ADP + phosphate + H(+)</text>
        <dbReference type="Rhea" id="RHEA:13065"/>
        <dbReference type="ChEBI" id="CHEBI:15377"/>
        <dbReference type="ChEBI" id="CHEBI:15378"/>
        <dbReference type="ChEBI" id="CHEBI:30616"/>
        <dbReference type="ChEBI" id="CHEBI:43474"/>
        <dbReference type="ChEBI" id="CHEBI:456216"/>
        <dbReference type="EC" id="5.6.2.4"/>
    </reaction>
</comment>
<dbReference type="InterPro" id="IPR050474">
    <property type="entry name" value="Hel308_SKI2-like"/>
</dbReference>
<dbReference type="InterPro" id="IPR048960">
    <property type="entry name" value="POLQ-like_helical"/>
</dbReference>
<dbReference type="Pfam" id="PF00271">
    <property type="entry name" value="Helicase_C"/>
    <property type="match status" value="1"/>
</dbReference>
<keyword evidence="2" id="KW-0378">Hydrolase</keyword>
<evidence type="ECO:0000259" key="7">
    <source>
        <dbReference type="PROSITE" id="PS51192"/>
    </source>
</evidence>
<feature type="domain" description="Helicase C-terminal" evidence="8">
    <location>
        <begin position="290"/>
        <end position="486"/>
    </location>
</feature>
<keyword evidence="1" id="KW-0547">Nucleotide-binding</keyword>
<evidence type="ECO:0000256" key="3">
    <source>
        <dbReference type="ARBA" id="ARBA00022806"/>
    </source>
</evidence>
<dbReference type="SUPFAM" id="SSF158702">
    <property type="entry name" value="Sec63 N-terminal domain-like"/>
    <property type="match status" value="1"/>
</dbReference>
<evidence type="ECO:0000256" key="1">
    <source>
        <dbReference type="ARBA" id="ARBA00022741"/>
    </source>
</evidence>
<dbReference type="InterPro" id="IPR001650">
    <property type="entry name" value="Helicase_C-like"/>
</dbReference>
<evidence type="ECO:0000256" key="5">
    <source>
        <dbReference type="ARBA" id="ARBA00048988"/>
    </source>
</evidence>
<dbReference type="SUPFAM" id="SSF46785">
    <property type="entry name" value="Winged helix' DNA-binding domain"/>
    <property type="match status" value="1"/>
</dbReference>
<dbReference type="InterPro" id="IPR036390">
    <property type="entry name" value="WH_DNA-bd_sf"/>
</dbReference>
<evidence type="ECO:0000256" key="4">
    <source>
        <dbReference type="ARBA" id="ARBA00022840"/>
    </source>
</evidence>
<evidence type="ECO:0000313" key="9">
    <source>
        <dbReference type="EMBL" id="KAK8897193.1"/>
    </source>
</evidence>
<dbReference type="Pfam" id="PF00270">
    <property type="entry name" value="DEAD"/>
    <property type="match status" value="1"/>
</dbReference>
<dbReference type="SMART" id="SM00487">
    <property type="entry name" value="DEXDc"/>
    <property type="match status" value="1"/>
</dbReference>
<dbReference type="Gene3D" id="1.10.3380.20">
    <property type="match status" value="1"/>
</dbReference>
<gene>
    <name evidence="9" type="ORF">M9Y10_015129</name>
</gene>
<feature type="compositionally biased region" description="Acidic residues" evidence="6">
    <location>
        <begin position="792"/>
        <end position="802"/>
    </location>
</feature>
<dbReference type="SUPFAM" id="SSF52540">
    <property type="entry name" value="P-loop containing nucleoside triphosphate hydrolases"/>
    <property type="match status" value="1"/>
</dbReference>
<dbReference type="PROSITE" id="PS51192">
    <property type="entry name" value="HELICASE_ATP_BIND_1"/>
    <property type="match status" value="1"/>
</dbReference>
<dbReference type="Pfam" id="PF20470">
    <property type="entry name" value="HTH_61"/>
    <property type="match status" value="1"/>
</dbReference>
<proteinExistence type="predicted"/>
<dbReference type="Gene3D" id="3.40.50.300">
    <property type="entry name" value="P-loop containing nucleotide triphosphate hydrolases"/>
    <property type="match status" value="2"/>
</dbReference>
<evidence type="ECO:0000256" key="2">
    <source>
        <dbReference type="ARBA" id="ARBA00022801"/>
    </source>
</evidence>
<dbReference type="EMBL" id="JAPFFF010000002">
    <property type="protein sequence ID" value="KAK8897193.1"/>
    <property type="molecule type" value="Genomic_DNA"/>
</dbReference>
<dbReference type="PANTHER" id="PTHR47961">
    <property type="entry name" value="DNA POLYMERASE THETA, PUTATIVE (AFU_ORTHOLOGUE AFUA_1G05260)-RELATED"/>
    <property type="match status" value="1"/>
</dbReference>
<dbReference type="SMART" id="SM00490">
    <property type="entry name" value="HELICc"/>
    <property type="match status" value="1"/>
</dbReference>
<organism evidence="9 10">
    <name type="scientific">Tritrichomonas musculus</name>
    <dbReference type="NCBI Taxonomy" id="1915356"/>
    <lineage>
        <taxon>Eukaryota</taxon>
        <taxon>Metamonada</taxon>
        <taxon>Parabasalia</taxon>
        <taxon>Tritrichomonadida</taxon>
        <taxon>Tritrichomonadidae</taxon>
        <taxon>Tritrichomonas</taxon>
    </lineage>
</organism>
<dbReference type="Pfam" id="PF21099">
    <property type="entry name" value="POLQ_helical"/>
    <property type="match status" value="1"/>
</dbReference>
<dbReference type="Proteomes" id="UP001470230">
    <property type="component" value="Unassembled WGS sequence"/>
</dbReference>
<reference evidence="9 10" key="1">
    <citation type="submission" date="2024-04" db="EMBL/GenBank/DDBJ databases">
        <title>Tritrichomonas musculus Genome.</title>
        <authorList>
            <person name="Alves-Ferreira E."/>
            <person name="Grigg M."/>
            <person name="Lorenzi H."/>
            <person name="Galac M."/>
        </authorList>
    </citation>
    <scope>NUCLEOTIDE SEQUENCE [LARGE SCALE GENOMIC DNA]</scope>
    <source>
        <strain evidence="9 10">EAF2021</strain>
    </source>
</reference>
<protein>
    <submittedName>
        <fullName evidence="9">ATP-dependent RNA helicase ddx60</fullName>
    </submittedName>
</protein>
<keyword evidence="3 9" id="KW-0347">Helicase</keyword>
<feature type="domain" description="Helicase ATP-binding" evidence="7">
    <location>
        <begin position="77"/>
        <end position="244"/>
    </location>
</feature>
<evidence type="ECO:0000259" key="8">
    <source>
        <dbReference type="PROSITE" id="PS51194"/>
    </source>
</evidence>
<feature type="region of interest" description="Disordered" evidence="6">
    <location>
        <begin position="1"/>
        <end position="28"/>
    </location>
</feature>
<dbReference type="InterPro" id="IPR027417">
    <property type="entry name" value="P-loop_NTPase"/>
</dbReference>
<dbReference type="InterPro" id="IPR011545">
    <property type="entry name" value="DEAD/DEAH_box_helicase_dom"/>
</dbReference>
<dbReference type="PROSITE" id="PS51194">
    <property type="entry name" value="HELICASE_CTER"/>
    <property type="match status" value="1"/>
</dbReference>
<sequence>MTKAKKEYKKKKYYDHSKAKKERAAKKHYPRPQIDYSINDEMCDVYIPAFLQHSYINGNPPPVITTLRSWQRGLLSRQEWEKGKNCVVVAPTSGGKTLVAEVSIAQLLEDDPLAKIIYTLPFVALASEKNADIQQRFKRYLVRPFYQNVGGSDFQRGSIAICTYEKAHSILNSAIKNHYISKIKLVIIDEVHMIGDGSRGVVCESLIMKLMALPHKPRIITLTATLNKFDAIKLSQSINGFFHFTTIRSAEIKQYISTWNGTLLKIKDNELVKILTQTSIKEDTFFILPMVRTVLRKATLSSVIIFVNTRLEAKKLAIFISKHLNDPIEKVPSTNPPTPEVLQQRKEILHDLSICQSGADPSLSFCIENGIAFHHAGLLLEERKIVERGVKDGSIQIVVATTTLSAGVNIRNVSRVIIYSPYRKNQRQKEMISTSLFAQMSGRSGRVEGRDGDVIVIARSTPEIDELKQMMTQPLPNVESSILKTTQIHSYVLQTLTYGLSRDFYSLKSFMMTSFCYTQKDSSEVDALISKSIDYLTKNKLINNKFITTKIGNAISASNLTIEEGLKLNDILEKMMKSLCLIDDLHLLFLCSPQQTGVYVPSFKEPIWESIFEKHSHVIYLITDKTIDELRRIIVFSFNGRLQMDSENLSIFERIYTACVLECLIDEMSLSEIEKKYNIERGTIQSLQTNASSYTGQVTRFVESMEFLPLAAALQQFIKRLSFGVRNDLVELMRLPSMRREIARKLFDKGIKEPKDLVMLSADEIYEKICSEKVDENVDSSSAASSFMDSIQPDENDAITDQDNEKKADDDNDRDKKDIMHIVKNLRKEAKELTDNLAILEEYEEKATINAQNNYDD</sequence>
<evidence type="ECO:0000313" key="10">
    <source>
        <dbReference type="Proteomes" id="UP001470230"/>
    </source>
</evidence>
<evidence type="ECO:0000256" key="6">
    <source>
        <dbReference type="SAM" id="MobiDB-lite"/>
    </source>
</evidence>
<dbReference type="PANTHER" id="PTHR47961:SF6">
    <property type="entry name" value="DNA-DIRECTED DNA POLYMERASE"/>
    <property type="match status" value="1"/>
</dbReference>
<feature type="compositionally biased region" description="Basic and acidic residues" evidence="6">
    <location>
        <begin position="803"/>
        <end position="817"/>
    </location>
</feature>
<keyword evidence="4" id="KW-0067">ATP-binding</keyword>
<keyword evidence="10" id="KW-1185">Reference proteome</keyword>
<comment type="caution">
    <text evidence="9">The sequence shown here is derived from an EMBL/GenBank/DDBJ whole genome shotgun (WGS) entry which is preliminary data.</text>
</comment>
<dbReference type="GO" id="GO:0004386">
    <property type="term" value="F:helicase activity"/>
    <property type="evidence" value="ECO:0007669"/>
    <property type="project" value="UniProtKB-KW"/>
</dbReference>